<feature type="transmembrane region" description="Helical" evidence="13">
    <location>
        <begin position="373"/>
        <end position="393"/>
    </location>
</feature>
<evidence type="ECO:0000256" key="3">
    <source>
        <dbReference type="ARBA" id="ARBA00022448"/>
    </source>
</evidence>
<evidence type="ECO:0000256" key="7">
    <source>
        <dbReference type="ARBA" id="ARBA00023065"/>
    </source>
</evidence>
<dbReference type="EMBL" id="BMAO01016467">
    <property type="protein sequence ID" value="GFR08821.1"/>
    <property type="molecule type" value="Genomic_DNA"/>
</dbReference>
<evidence type="ECO:0000256" key="12">
    <source>
        <dbReference type="ARBA" id="ARBA00023303"/>
    </source>
</evidence>
<dbReference type="PANTHER" id="PTHR42643">
    <property type="entry name" value="IONOTROPIC RECEPTOR 20A-RELATED"/>
    <property type="match status" value="1"/>
</dbReference>
<evidence type="ECO:0000256" key="4">
    <source>
        <dbReference type="ARBA" id="ARBA00022475"/>
    </source>
</evidence>
<organism evidence="17 18">
    <name type="scientific">Trichonephila clavata</name>
    <name type="common">Joro spider</name>
    <name type="synonym">Nephila clavata</name>
    <dbReference type="NCBI Taxonomy" id="2740835"/>
    <lineage>
        <taxon>Eukaryota</taxon>
        <taxon>Metazoa</taxon>
        <taxon>Ecdysozoa</taxon>
        <taxon>Arthropoda</taxon>
        <taxon>Chelicerata</taxon>
        <taxon>Arachnida</taxon>
        <taxon>Araneae</taxon>
        <taxon>Araneomorphae</taxon>
        <taxon>Entelegynae</taxon>
        <taxon>Araneoidea</taxon>
        <taxon>Nephilidae</taxon>
        <taxon>Trichonephila</taxon>
    </lineage>
</organism>
<proteinExistence type="inferred from homology"/>
<keyword evidence="4" id="KW-1003">Cell membrane</keyword>
<protein>
    <submittedName>
        <fullName evidence="17">Glutamate receptor ionotropic, delta-2</fullName>
    </submittedName>
</protein>
<dbReference type="AlphaFoldDB" id="A0A8X6GPL6"/>
<evidence type="ECO:0000256" key="6">
    <source>
        <dbReference type="ARBA" id="ARBA00022989"/>
    </source>
</evidence>
<dbReference type="GO" id="GO:0015276">
    <property type="term" value="F:ligand-gated monoatomic ion channel activity"/>
    <property type="evidence" value="ECO:0007669"/>
    <property type="project" value="InterPro"/>
</dbReference>
<evidence type="ECO:0000256" key="5">
    <source>
        <dbReference type="ARBA" id="ARBA00022692"/>
    </source>
</evidence>
<dbReference type="InterPro" id="IPR019594">
    <property type="entry name" value="Glu/Gly-bd"/>
</dbReference>
<feature type="transmembrane region" description="Helical" evidence="13">
    <location>
        <begin position="186"/>
        <end position="209"/>
    </location>
</feature>
<evidence type="ECO:0000256" key="9">
    <source>
        <dbReference type="ARBA" id="ARBA00023170"/>
    </source>
</evidence>
<accession>A0A8X6GPL6</accession>
<dbReference type="Gene3D" id="1.10.287.70">
    <property type="match status" value="1"/>
</dbReference>
<dbReference type="Proteomes" id="UP000887116">
    <property type="component" value="Unassembled WGS sequence"/>
</dbReference>
<evidence type="ECO:0000256" key="10">
    <source>
        <dbReference type="ARBA" id="ARBA00023180"/>
    </source>
</evidence>
<evidence type="ECO:0000256" key="11">
    <source>
        <dbReference type="ARBA" id="ARBA00023286"/>
    </source>
</evidence>
<evidence type="ECO:0000313" key="17">
    <source>
        <dbReference type="EMBL" id="GFR08821.1"/>
    </source>
</evidence>
<dbReference type="InterPro" id="IPR001320">
    <property type="entry name" value="Iontro_rcpt_C"/>
</dbReference>
<evidence type="ECO:0000259" key="15">
    <source>
        <dbReference type="SMART" id="SM00079"/>
    </source>
</evidence>
<keyword evidence="14" id="KW-0732">Signal</keyword>
<keyword evidence="9 17" id="KW-0675">Receptor</keyword>
<evidence type="ECO:0000256" key="1">
    <source>
        <dbReference type="ARBA" id="ARBA00004651"/>
    </source>
</evidence>
<feature type="transmembrane region" description="Helical" evidence="13">
    <location>
        <begin position="130"/>
        <end position="151"/>
    </location>
</feature>
<dbReference type="Gene3D" id="3.40.190.10">
    <property type="entry name" value="Periplasmic binding protein-like II"/>
    <property type="match status" value="1"/>
</dbReference>
<comment type="caution">
    <text evidence="17">The sequence shown here is derived from an EMBL/GenBank/DDBJ whole genome shotgun (WGS) entry which is preliminary data.</text>
</comment>
<keyword evidence="10" id="KW-0325">Glycoprotein</keyword>
<keyword evidence="6 13" id="KW-1133">Transmembrane helix</keyword>
<keyword evidence="7" id="KW-0406">Ion transport</keyword>
<dbReference type="PANTHER" id="PTHR42643:SF24">
    <property type="entry name" value="IONOTROPIC RECEPTOR 60A"/>
    <property type="match status" value="1"/>
</dbReference>
<name>A0A8X6GPL6_TRICU</name>
<dbReference type="Pfam" id="PF00060">
    <property type="entry name" value="Lig_chan"/>
    <property type="match status" value="1"/>
</dbReference>
<dbReference type="InterPro" id="IPR052192">
    <property type="entry name" value="Insect_Ionotropic_Sensory_Rcpt"/>
</dbReference>
<gene>
    <name evidence="17" type="primary">grid2_0</name>
    <name evidence="17" type="ORF">TNCT_252861</name>
</gene>
<keyword evidence="18" id="KW-1185">Reference proteome</keyword>
<dbReference type="SMART" id="SM00918">
    <property type="entry name" value="Lig_chan-Glu_bd"/>
    <property type="match status" value="1"/>
</dbReference>
<feature type="domain" description="Ionotropic glutamate receptor C-terminal" evidence="15">
    <location>
        <begin position="6"/>
        <end position="269"/>
    </location>
</feature>
<feature type="signal peptide" evidence="14">
    <location>
        <begin position="1"/>
        <end position="19"/>
    </location>
</feature>
<keyword evidence="3" id="KW-0813">Transport</keyword>
<evidence type="ECO:0000256" key="8">
    <source>
        <dbReference type="ARBA" id="ARBA00023136"/>
    </source>
</evidence>
<dbReference type="GO" id="GO:0005886">
    <property type="term" value="C:plasma membrane"/>
    <property type="evidence" value="ECO:0007669"/>
    <property type="project" value="UniProtKB-SubCell"/>
</dbReference>
<evidence type="ECO:0000313" key="18">
    <source>
        <dbReference type="Proteomes" id="UP000887116"/>
    </source>
</evidence>
<evidence type="ECO:0000259" key="16">
    <source>
        <dbReference type="SMART" id="SM00918"/>
    </source>
</evidence>
<comment type="similarity">
    <text evidence="2">Belongs to the glutamate-gated ion channel (TC 1.A.10.1) family.</text>
</comment>
<keyword evidence="11" id="KW-1071">Ligand-gated ion channel</keyword>
<evidence type="ECO:0000256" key="14">
    <source>
        <dbReference type="SAM" id="SignalP"/>
    </source>
</evidence>
<comment type="subcellular location">
    <subcellularLocation>
        <location evidence="1">Cell membrane</location>
        <topology evidence="1">Multi-pass membrane protein</topology>
    </subcellularLocation>
</comment>
<keyword evidence="12" id="KW-0407">Ion channel</keyword>
<evidence type="ECO:0000256" key="2">
    <source>
        <dbReference type="ARBA" id="ARBA00008685"/>
    </source>
</evidence>
<evidence type="ECO:0000256" key="13">
    <source>
        <dbReference type="SAM" id="Phobius"/>
    </source>
</evidence>
<reference evidence="17" key="1">
    <citation type="submission" date="2020-07" db="EMBL/GenBank/DDBJ databases">
        <title>Multicomponent nature underlies the extraordinary mechanical properties of spider dragline silk.</title>
        <authorList>
            <person name="Kono N."/>
            <person name="Nakamura H."/>
            <person name="Mori M."/>
            <person name="Yoshida Y."/>
            <person name="Ohtoshi R."/>
            <person name="Malay A.D."/>
            <person name="Moran D.A.P."/>
            <person name="Tomita M."/>
            <person name="Numata K."/>
            <person name="Arakawa K."/>
        </authorList>
    </citation>
    <scope>NUCLEOTIDE SEQUENCE</scope>
</reference>
<dbReference type="SUPFAM" id="SSF53850">
    <property type="entry name" value="Periplasmic binding protein-like II"/>
    <property type="match status" value="1"/>
</dbReference>
<keyword evidence="8 13" id="KW-0472">Membrane</keyword>
<feature type="chain" id="PRO_5036477329" evidence="14">
    <location>
        <begin position="20"/>
        <end position="405"/>
    </location>
</feature>
<dbReference type="SMART" id="SM00079">
    <property type="entry name" value="PBPe"/>
    <property type="match status" value="1"/>
</dbReference>
<sequence>MMNFSKWIVAALNIPLVFEVYESDNGKKRISGIEGNFADAIFKEMNIEYDIVFPEDNEYGREVNGGNWTGLIGMVQRGEADIAIGTLGINEKRMQVVDFSFPYTADKLTFVVLKPSEWLMAFGFFNLLDLSTWMLLFGSFLLSTALFFAMLKGTTTYLEVVHIFFGSILRQPLTFHNYTHEKKFCIGTWLLFSFIMSSVFSGVLLSFLATPSKVETIKNFRELSKAVERGTHRVYTLKGTFAVPFFLNSKEPYFRLLGNAIEQNNWYIKSEELLHNPLKTKDIVIVCPSEYLKLLYGNQRRILLSEDSGYTMTTAFVIRKDFCCKTQLEKVMSRMVSAGIYERYFKLESLKYSLSLPAYEENMSKERILTLNHLFGAFSILFSGLVISFLVFLGEVISNYITRTT</sequence>
<dbReference type="GO" id="GO:0050906">
    <property type="term" value="P:detection of stimulus involved in sensory perception"/>
    <property type="evidence" value="ECO:0007669"/>
    <property type="project" value="UniProtKB-ARBA"/>
</dbReference>
<dbReference type="Pfam" id="PF10613">
    <property type="entry name" value="Lig_chan-Glu_bd"/>
    <property type="match status" value="1"/>
</dbReference>
<keyword evidence="5 13" id="KW-0812">Transmembrane</keyword>
<feature type="domain" description="Ionotropic glutamate receptor L-glutamate and glycine-binding" evidence="16">
    <location>
        <begin position="15"/>
        <end position="77"/>
    </location>
</feature>
<dbReference type="OrthoDB" id="8050636at2759"/>